<sequence length="74" mass="7559">MLIDLTTIVVLVLGGLAVYIAHKRPELGSALGVGAVVITLLILLLQGQDQGQAASQRPLPATSSSPTGQGCTKH</sequence>
<evidence type="ECO:0000313" key="4">
    <source>
        <dbReference type="Proteomes" id="UP000015423"/>
    </source>
</evidence>
<geneLocation type="plasmid" evidence="3 4">
    <name>pSCO1</name>
</geneLocation>
<dbReference type="RefSeq" id="WP_020945038.1">
    <property type="nucleotide sequence ID" value="NC_022001.1"/>
</dbReference>
<evidence type="ECO:0000256" key="2">
    <source>
        <dbReference type="SAM" id="Phobius"/>
    </source>
</evidence>
<dbReference type="AlphaFoldDB" id="S5V2N8"/>
<gene>
    <name evidence="3" type="ORF">B446_35498</name>
</gene>
<protein>
    <submittedName>
        <fullName evidence="3">Uncharacterized protein</fullName>
    </submittedName>
</protein>
<feature type="compositionally biased region" description="Polar residues" evidence="1">
    <location>
        <begin position="61"/>
        <end position="74"/>
    </location>
</feature>
<dbReference type="HOGENOM" id="CLU_2686126_0_0_11"/>
<keyword evidence="3" id="KW-0614">Plasmid</keyword>
<keyword evidence="4" id="KW-1185">Reference proteome</keyword>
<dbReference type="EMBL" id="CP006260">
    <property type="protein sequence ID" value="AGS73858.1"/>
    <property type="molecule type" value="Genomic_DNA"/>
</dbReference>
<keyword evidence="2" id="KW-1133">Transmembrane helix</keyword>
<dbReference type="Proteomes" id="UP000015423">
    <property type="component" value="Plasmid pSCO1"/>
</dbReference>
<keyword evidence="2" id="KW-0472">Membrane</keyword>
<accession>S5V2N8</accession>
<organism evidence="3 4">
    <name type="scientific">Streptomyces collinus (strain DSM 40733 / Tue 365)</name>
    <dbReference type="NCBI Taxonomy" id="1214242"/>
    <lineage>
        <taxon>Bacteria</taxon>
        <taxon>Bacillati</taxon>
        <taxon>Actinomycetota</taxon>
        <taxon>Actinomycetes</taxon>
        <taxon>Kitasatosporales</taxon>
        <taxon>Streptomycetaceae</taxon>
        <taxon>Streptomyces</taxon>
    </lineage>
</organism>
<reference evidence="3 4" key="1">
    <citation type="submission" date="2012-10" db="EMBL/GenBank/DDBJ databases">
        <title>The complete genome sequence of Streptomyces collinus Tu 365.</title>
        <authorList>
            <person name="Ruckert C."/>
            <person name="Szczepanowski R."/>
            <person name="Goesmann A."/>
            <person name="Pross E.K."/>
            <person name="Musiol E.M."/>
            <person name="Blin K."/>
            <person name="Wohlleben W."/>
            <person name="Puhler A."/>
            <person name="Weber T."/>
            <person name="Kalinowski J."/>
        </authorList>
    </citation>
    <scope>NUCLEOTIDE SEQUENCE [LARGE SCALE GENOMIC DNA]</scope>
    <source>
        <strain evidence="4">DSM 40733 / Tue 365</strain>
        <plasmid evidence="3 4">pSCO1</plasmid>
    </source>
</reference>
<evidence type="ECO:0000256" key="1">
    <source>
        <dbReference type="SAM" id="MobiDB-lite"/>
    </source>
</evidence>
<proteinExistence type="predicted"/>
<feature type="region of interest" description="Disordered" evidence="1">
    <location>
        <begin position="54"/>
        <end position="74"/>
    </location>
</feature>
<keyword evidence="2" id="KW-0812">Transmembrane</keyword>
<dbReference type="KEGG" id="sci:B446_35498"/>
<feature type="transmembrane region" description="Helical" evidence="2">
    <location>
        <begin position="27"/>
        <end position="45"/>
    </location>
</feature>
<evidence type="ECO:0000313" key="3">
    <source>
        <dbReference type="EMBL" id="AGS73858.1"/>
    </source>
</evidence>
<name>S5V2N8_STRC3</name>